<gene>
    <name evidence="2" type="ORF">SAMN04488052_108124</name>
</gene>
<feature type="region of interest" description="Disordered" evidence="1">
    <location>
        <begin position="177"/>
        <end position="201"/>
    </location>
</feature>
<protein>
    <submittedName>
        <fullName evidence="2">Uncharacterized protein</fullName>
    </submittedName>
</protein>
<dbReference type="AlphaFoldDB" id="A0A1H8UXI8"/>
<sequence length="201" mass="23133">MTTSANGYHSTISALQAMPTLWDRNHVSVTTLKPVPAIRNSYGLSISAFKFMWHKFSSAELTSPANRAATLFPAKRRVTFRRRVHRLVSTISVPTTASDLLDPLRDIRGARFLPHSCPQATFLLSWVEPFRYPRPRIALLKRRLLKRFFLHGRCKESAFHIPALRPWPKASLSRRRQASPMQSPFFHRQTDSVRSRSHPPH</sequence>
<evidence type="ECO:0000313" key="3">
    <source>
        <dbReference type="Proteomes" id="UP000199657"/>
    </source>
</evidence>
<evidence type="ECO:0000313" key="2">
    <source>
        <dbReference type="EMBL" id="SEP07697.1"/>
    </source>
</evidence>
<organism evidence="2 3">
    <name type="scientific">Aquisalimonas asiatica</name>
    <dbReference type="NCBI Taxonomy" id="406100"/>
    <lineage>
        <taxon>Bacteria</taxon>
        <taxon>Pseudomonadati</taxon>
        <taxon>Pseudomonadota</taxon>
        <taxon>Gammaproteobacteria</taxon>
        <taxon>Chromatiales</taxon>
        <taxon>Ectothiorhodospiraceae</taxon>
        <taxon>Aquisalimonas</taxon>
    </lineage>
</organism>
<dbReference type="EMBL" id="FOEG01000008">
    <property type="protein sequence ID" value="SEP07697.1"/>
    <property type="molecule type" value="Genomic_DNA"/>
</dbReference>
<proteinExistence type="predicted"/>
<reference evidence="2 3" key="1">
    <citation type="submission" date="2016-10" db="EMBL/GenBank/DDBJ databases">
        <authorList>
            <person name="de Groot N.N."/>
        </authorList>
    </citation>
    <scope>NUCLEOTIDE SEQUENCE [LARGE SCALE GENOMIC DNA]</scope>
    <source>
        <strain evidence="2 3">CGMCC 1.6291</strain>
    </source>
</reference>
<dbReference type="STRING" id="406100.SAMN04488052_108124"/>
<dbReference type="Proteomes" id="UP000199657">
    <property type="component" value="Unassembled WGS sequence"/>
</dbReference>
<keyword evidence="3" id="KW-1185">Reference proteome</keyword>
<evidence type="ECO:0000256" key="1">
    <source>
        <dbReference type="SAM" id="MobiDB-lite"/>
    </source>
</evidence>
<name>A0A1H8UXI8_9GAMM</name>
<accession>A0A1H8UXI8</accession>